<dbReference type="AlphaFoldDB" id="W2KVS5"/>
<gene>
    <name evidence="1" type="ORF">L917_12449</name>
</gene>
<name>W2KVS5_PHYNI</name>
<dbReference type="EMBL" id="KI680748">
    <property type="protein sequence ID" value="ETL88470.1"/>
    <property type="molecule type" value="Genomic_DNA"/>
</dbReference>
<accession>W2KVS5</accession>
<dbReference type="Proteomes" id="UP000054423">
    <property type="component" value="Unassembled WGS sequence"/>
</dbReference>
<proteinExistence type="predicted"/>
<sequence length="107" mass="12142">MVTTKREDLGKLLSRQWLSTLSTRYSGRSLFQASTSSRKTGNLAVIDKALAYVDDRMKGVFKFADDANMLPDDMAKMLKDLPDVDDALRSKAVQEYTKYWNAARKVD</sequence>
<evidence type="ECO:0008006" key="2">
    <source>
        <dbReference type="Google" id="ProtNLM"/>
    </source>
</evidence>
<evidence type="ECO:0000313" key="1">
    <source>
        <dbReference type="EMBL" id="ETL88470.1"/>
    </source>
</evidence>
<organism evidence="1">
    <name type="scientific">Phytophthora nicotianae</name>
    <name type="common">Potato buckeye rot agent</name>
    <name type="synonym">Phytophthora parasitica</name>
    <dbReference type="NCBI Taxonomy" id="4792"/>
    <lineage>
        <taxon>Eukaryota</taxon>
        <taxon>Sar</taxon>
        <taxon>Stramenopiles</taxon>
        <taxon>Oomycota</taxon>
        <taxon>Peronosporomycetes</taxon>
        <taxon>Peronosporales</taxon>
        <taxon>Peronosporaceae</taxon>
        <taxon>Phytophthora</taxon>
    </lineage>
</organism>
<protein>
    <recommendedName>
        <fullName evidence="2">RxLR effector protein</fullName>
    </recommendedName>
</protein>
<reference evidence="1" key="1">
    <citation type="submission" date="2013-11" db="EMBL/GenBank/DDBJ databases">
        <title>The Genome Sequence of Phytophthora parasitica CHvinca01.</title>
        <authorList>
            <consortium name="The Broad Institute Genomics Platform"/>
            <person name="Russ C."/>
            <person name="Tyler B."/>
            <person name="Panabieres F."/>
            <person name="Shan W."/>
            <person name="Tripathy S."/>
            <person name="Grunwald N."/>
            <person name="Machado M."/>
            <person name="Johnson C.S."/>
            <person name="Arredondo F."/>
            <person name="Hong C."/>
            <person name="Coffey M."/>
            <person name="Young S.K."/>
            <person name="Zeng Q."/>
            <person name="Gargeya S."/>
            <person name="Fitzgerald M."/>
            <person name="Abouelleil A."/>
            <person name="Alvarado L."/>
            <person name="Chapman S.B."/>
            <person name="Gainer-Dewar J."/>
            <person name="Goldberg J."/>
            <person name="Griggs A."/>
            <person name="Gujja S."/>
            <person name="Hansen M."/>
            <person name="Howarth C."/>
            <person name="Imamovic A."/>
            <person name="Ireland A."/>
            <person name="Larimer J."/>
            <person name="McCowan C."/>
            <person name="Murphy C."/>
            <person name="Pearson M."/>
            <person name="Poon T.W."/>
            <person name="Priest M."/>
            <person name="Roberts A."/>
            <person name="Saif S."/>
            <person name="Shea T."/>
            <person name="Sykes S."/>
            <person name="Wortman J."/>
            <person name="Nusbaum C."/>
            <person name="Birren B."/>
        </authorList>
    </citation>
    <scope>NUCLEOTIDE SEQUENCE [LARGE SCALE GENOMIC DNA]</scope>
    <source>
        <strain evidence="1">CHvinca01</strain>
    </source>
</reference>